<dbReference type="Pfam" id="PF03637">
    <property type="entry name" value="Mob1_phocein"/>
    <property type="match status" value="1"/>
</dbReference>
<dbReference type="FunCoup" id="A0A6P8J3E9">
    <property type="interactions" value="625"/>
</dbReference>
<evidence type="ECO:0000313" key="2">
    <source>
        <dbReference type="Proteomes" id="UP000515163"/>
    </source>
</evidence>
<sequence length="249" mass="28721">METEWYESNFPWKYLFSAYQSVNSQISTKKSSRKGKKTKIINTEEVKENKPYLEESYLNNSVMDKAVIKEIISLPPGIDYNEWIATHTLGHFNTLNLLYGCISEVCTTTTCPVMSAPGALTYLWYDEKGKKTKTLIPAPQYIDYVMTYVEKHVHDNSIFPSKFGMTFPSHFVATVKKIEKLLFHVLVHLFFTHYLDFVNMGLHTHLNCAFMNFVIFNQEFNTLDPKEMAPLEDLAQLMGLMPPPPIPVQ</sequence>
<gene>
    <name evidence="3" type="primary">LOC116306588</name>
</gene>
<dbReference type="InterPro" id="IPR005301">
    <property type="entry name" value="MOB_kinase_act_fam"/>
</dbReference>
<dbReference type="OrthoDB" id="8170117at2759"/>
<feature type="binding site" evidence="1">
    <location>
        <position position="193"/>
    </location>
    <ligand>
        <name>Zn(2+)</name>
        <dbReference type="ChEBI" id="CHEBI:29105"/>
    </ligand>
</feature>
<dbReference type="GeneID" id="116306588"/>
<reference evidence="3" key="1">
    <citation type="submission" date="2025-08" db="UniProtKB">
        <authorList>
            <consortium name="RefSeq"/>
        </authorList>
    </citation>
    <scope>IDENTIFICATION</scope>
    <source>
        <tissue evidence="3">Tentacle</tissue>
    </source>
</reference>
<feature type="binding site" evidence="1">
    <location>
        <position position="188"/>
    </location>
    <ligand>
        <name>Zn(2+)</name>
        <dbReference type="ChEBI" id="CHEBI:29105"/>
    </ligand>
</feature>
<dbReference type="Proteomes" id="UP000515163">
    <property type="component" value="Unplaced"/>
</dbReference>
<dbReference type="SUPFAM" id="SSF101152">
    <property type="entry name" value="Mob1/phocein"/>
    <property type="match status" value="1"/>
</dbReference>
<evidence type="ECO:0000313" key="3">
    <source>
        <dbReference type="RefSeq" id="XP_031572533.1"/>
    </source>
</evidence>
<accession>A0A6P8J3E9</accession>
<dbReference type="AlphaFoldDB" id="A0A6P8J3E9"/>
<proteinExistence type="predicted"/>
<name>A0A6P8J3E9_ACTTE</name>
<keyword evidence="2" id="KW-1185">Reference proteome</keyword>
<keyword evidence="1" id="KW-0862">Zinc</keyword>
<dbReference type="RefSeq" id="XP_031572533.1">
    <property type="nucleotide sequence ID" value="XM_031716673.1"/>
</dbReference>
<feature type="binding site" evidence="1">
    <location>
        <position position="106"/>
    </location>
    <ligand>
        <name>Zn(2+)</name>
        <dbReference type="ChEBI" id="CHEBI:29105"/>
    </ligand>
</feature>
<keyword evidence="1" id="KW-0479">Metal-binding</keyword>
<dbReference type="InterPro" id="IPR036703">
    <property type="entry name" value="MOB_kinase_act_sf"/>
</dbReference>
<dbReference type="Gene3D" id="1.20.140.30">
    <property type="entry name" value="MOB kinase activator"/>
    <property type="match status" value="1"/>
</dbReference>
<organism evidence="2 3">
    <name type="scientific">Actinia tenebrosa</name>
    <name type="common">Australian red waratah sea anemone</name>
    <dbReference type="NCBI Taxonomy" id="6105"/>
    <lineage>
        <taxon>Eukaryota</taxon>
        <taxon>Metazoa</taxon>
        <taxon>Cnidaria</taxon>
        <taxon>Anthozoa</taxon>
        <taxon>Hexacorallia</taxon>
        <taxon>Actiniaria</taxon>
        <taxon>Actiniidae</taxon>
        <taxon>Actinia</taxon>
    </lineage>
</organism>
<dbReference type="InParanoid" id="A0A6P8J3E9"/>
<dbReference type="SMART" id="SM01388">
    <property type="entry name" value="Mob1_phocein"/>
    <property type="match status" value="1"/>
</dbReference>
<dbReference type="PANTHER" id="PTHR22599">
    <property type="entry name" value="MPS ONE BINDER KINASE ACTIVATOR-LIKE MOB"/>
    <property type="match status" value="1"/>
</dbReference>
<dbReference type="KEGG" id="aten:116306588"/>
<feature type="binding site" evidence="1">
    <location>
        <position position="111"/>
    </location>
    <ligand>
        <name>Zn(2+)</name>
        <dbReference type="ChEBI" id="CHEBI:29105"/>
    </ligand>
</feature>
<evidence type="ECO:0000256" key="1">
    <source>
        <dbReference type="PIRSR" id="PIRSR605301-1"/>
    </source>
</evidence>
<protein>
    <submittedName>
        <fullName evidence="3">MOB kinase activator 1A-like isoform X1</fullName>
    </submittedName>
</protein>